<dbReference type="InterPro" id="IPR001584">
    <property type="entry name" value="Integrase_cat-core"/>
</dbReference>
<keyword evidence="4" id="KW-0808">Transferase</keyword>
<name>A0A6J1Q488_9HYME</name>
<dbReference type="InterPro" id="IPR050951">
    <property type="entry name" value="Retrovirus_Pol_polyprotein"/>
</dbReference>
<feature type="compositionally biased region" description="Acidic residues" evidence="1">
    <location>
        <begin position="341"/>
        <end position="361"/>
    </location>
</feature>
<dbReference type="Proteomes" id="UP000504618">
    <property type="component" value="Unplaced"/>
</dbReference>
<dbReference type="AlphaFoldDB" id="A0A6J1Q488"/>
<dbReference type="PROSITE" id="PS50994">
    <property type="entry name" value="INTEGRASE"/>
    <property type="match status" value="1"/>
</dbReference>
<dbReference type="InterPro" id="IPR036397">
    <property type="entry name" value="RNaseH_sf"/>
</dbReference>
<feature type="domain" description="Integrase catalytic" evidence="2">
    <location>
        <begin position="1"/>
        <end position="149"/>
    </location>
</feature>
<accession>A0A6J1Q488</accession>
<feature type="compositionally biased region" description="Basic and acidic residues" evidence="1">
    <location>
        <begin position="305"/>
        <end position="314"/>
    </location>
</feature>
<evidence type="ECO:0000313" key="4">
    <source>
        <dbReference type="RefSeq" id="XP_024876997.1"/>
    </source>
</evidence>
<sequence length="546" mass="63266">MDIFGPLPKTAQGYKYVLVIMDQFSKFIKLYPMKDQKLDTILGLLEGRFFADIGIPQTILTDNGGQFVTDRWSEFARDKGFEARKTSPYNPQSNPVERVMRELGSVMRTYASERQYTWHRILQRTEEVMNSTVHSSTGYTPHELNNGETIELELNPRLIPLRTEELTWEDKVQDAREKLARAARKRRRQADKHGTVEYRPGQEVWIKLHRRSDANRRLTRKIHLVYEGPYRIQRVIRPNAYLVEDLEGQPLGVFNARQLKPNRKATLDNEEDEGMPVSDGEQLEARDEDGGISDDKGPEQIPSEDENRSTYREDSENDGEPGPRGQRVDESISGEDSGNASEEEPIERDDDADDEEEESEQNDDRRGEQTSDDDESILRPSQQRRRILSDTSENEENDARNRDETPPRRASAETVNIPSEPNDDGAGREDEQPNGSGDETGNEQWREIAERWRAPTDEETEQRTEKDREKIIIDSSSEHDETNKPGRNERQAESEEDQDDQRWRQILERLLATSDEEPRRRTDENEDVVIVSDDSDDSSIRRWPRL</sequence>
<feature type="region of interest" description="Disordered" evidence="1">
    <location>
        <begin position="262"/>
        <end position="546"/>
    </location>
</feature>
<evidence type="ECO:0000313" key="3">
    <source>
        <dbReference type="Proteomes" id="UP000504618"/>
    </source>
</evidence>
<organism evidence="3 4">
    <name type="scientific">Temnothorax curvispinosus</name>
    <dbReference type="NCBI Taxonomy" id="300111"/>
    <lineage>
        <taxon>Eukaryota</taxon>
        <taxon>Metazoa</taxon>
        <taxon>Ecdysozoa</taxon>
        <taxon>Arthropoda</taxon>
        <taxon>Hexapoda</taxon>
        <taxon>Insecta</taxon>
        <taxon>Pterygota</taxon>
        <taxon>Neoptera</taxon>
        <taxon>Endopterygota</taxon>
        <taxon>Hymenoptera</taxon>
        <taxon>Apocrita</taxon>
        <taxon>Aculeata</taxon>
        <taxon>Formicoidea</taxon>
        <taxon>Formicidae</taxon>
        <taxon>Myrmicinae</taxon>
        <taxon>Temnothorax</taxon>
    </lineage>
</organism>
<keyword evidence="3" id="KW-1185">Reference proteome</keyword>
<evidence type="ECO:0000256" key="1">
    <source>
        <dbReference type="SAM" id="MobiDB-lite"/>
    </source>
</evidence>
<dbReference type="OrthoDB" id="7555155at2759"/>
<gene>
    <name evidence="4" type="primary">LOC112457913</name>
</gene>
<dbReference type="InterPro" id="IPR012337">
    <property type="entry name" value="RNaseH-like_sf"/>
</dbReference>
<dbReference type="GO" id="GO:0003676">
    <property type="term" value="F:nucleic acid binding"/>
    <property type="evidence" value="ECO:0007669"/>
    <property type="project" value="InterPro"/>
</dbReference>
<dbReference type="GO" id="GO:0015074">
    <property type="term" value="P:DNA integration"/>
    <property type="evidence" value="ECO:0007669"/>
    <property type="project" value="InterPro"/>
</dbReference>
<proteinExistence type="predicted"/>
<feature type="compositionally biased region" description="Basic and acidic residues" evidence="1">
    <location>
        <begin position="397"/>
        <end position="411"/>
    </location>
</feature>
<dbReference type="GO" id="GO:0016301">
    <property type="term" value="F:kinase activity"/>
    <property type="evidence" value="ECO:0007669"/>
    <property type="project" value="UniProtKB-KW"/>
</dbReference>
<evidence type="ECO:0000259" key="2">
    <source>
        <dbReference type="PROSITE" id="PS50994"/>
    </source>
</evidence>
<feature type="compositionally biased region" description="Basic and acidic residues" evidence="1">
    <location>
        <begin position="283"/>
        <end position="298"/>
    </location>
</feature>
<protein>
    <submittedName>
        <fullName evidence="4">Serine/threonine-protein kinase PRP4 homolog</fullName>
    </submittedName>
</protein>
<feature type="compositionally biased region" description="Polar residues" evidence="1">
    <location>
        <begin position="433"/>
        <end position="443"/>
    </location>
</feature>
<dbReference type="Gene3D" id="3.30.420.10">
    <property type="entry name" value="Ribonuclease H-like superfamily/Ribonuclease H"/>
    <property type="match status" value="1"/>
</dbReference>
<dbReference type="RefSeq" id="XP_024876997.1">
    <property type="nucleotide sequence ID" value="XM_025021229.1"/>
</dbReference>
<keyword evidence="4" id="KW-0418">Kinase</keyword>
<feature type="compositionally biased region" description="Basic and acidic residues" evidence="1">
    <location>
        <begin position="444"/>
        <end position="493"/>
    </location>
</feature>
<dbReference type="SUPFAM" id="SSF53098">
    <property type="entry name" value="Ribonuclease H-like"/>
    <property type="match status" value="1"/>
</dbReference>
<dbReference type="GeneID" id="112457913"/>
<dbReference type="Pfam" id="PF00665">
    <property type="entry name" value="rve"/>
    <property type="match status" value="1"/>
</dbReference>
<dbReference type="PANTHER" id="PTHR37984:SF5">
    <property type="entry name" value="PROTEIN NYNRIN-LIKE"/>
    <property type="match status" value="1"/>
</dbReference>
<dbReference type="PANTHER" id="PTHR37984">
    <property type="entry name" value="PROTEIN CBG26694"/>
    <property type="match status" value="1"/>
</dbReference>
<reference evidence="4" key="1">
    <citation type="submission" date="2025-08" db="UniProtKB">
        <authorList>
            <consortium name="RefSeq"/>
        </authorList>
    </citation>
    <scope>IDENTIFICATION</scope>
    <source>
        <tissue evidence="4">Whole body</tissue>
    </source>
</reference>